<feature type="domain" description="TF-B3" evidence="7">
    <location>
        <begin position="10"/>
        <end position="103"/>
    </location>
</feature>
<evidence type="ECO:0000256" key="2">
    <source>
        <dbReference type="ARBA" id="ARBA00023015"/>
    </source>
</evidence>
<dbReference type="EMBL" id="CP039353">
    <property type="protein sequence ID" value="QCE08698.1"/>
    <property type="molecule type" value="Genomic_DNA"/>
</dbReference>
<name>A0A4D6N5X0_VIGUN</name>
<dbReference type="PROSITE" id="PS50863">
    <property type="entry name" value="B3"/>
    <property type="match status" value="2"/>
</dbReference>
<evidence type="ECO:0000256" key="4">
    <source>
        <dbReference type="ARBA" id="ARBA00023163"/>
    </source>
</evidence>
<gene>
    <name evidence="8" type="ORF">DEO72_LG9g3727</name>
</gene>
<feature type="region of interest" description="Disordered" evidence="6">
    <location>
        <begin position="106"/>
        <end position="131"/>
    </location>
</feature>
<dbReference type="GO" id="GO:0005634">
    <property type="term" value="C:nucleus"/>
    <property type="evidence" value="ECO:0007669"/>
    <property type="project" value="UniProtKB-SubCell"/>
</dbReference>
<evidence type="ECO:0000256" key="5">
    <source>
        <dbReference type="ARBA" id="ARBA00023242"/>
    </source>
</evidence>
<accession>A0A4D6N5X0</accession>
<feature type="compositionally biased region" description="Acidic residues" evidence="6">
    <location>
        <begin position="121"/>
        <end position="130"/>
    </location>
</feature>
<evidence type="ECO:0000256" key="1">
    <source>
        <dbReference type="ARBA" id="ARBA00004123"/>
    </source>
</evidence>
<feature type="compositionally biased region" description="Basic and acidic residues" evidence="6">
    <location>
        <begin position="106"/>
        <end position="120"/>
    </location>
</feature>
<dbReference type="Gene3D" id="2.40.330.10">
    <property type="entry name" value="DNA-binding pseudobarrel domain"/>
    <property type="match status" value="2"/>
</dbReference>
<keyword evidence="4" id="KW-0804">Transcription</keyword>
<comment type="subcellular location">
    <subcellularLocation>
        <location evidence="1">Nucleus</location>
    </subcellularLocation>
</comment>
<feature type="domain" description="TF-B3" evidence="7">
    <location>
        <begin position="171"/>
        <end position="263"/>
    </location>
</feature>
<dbReference type="Pfam" id="PF02362">
    <property type="entry name" value="B3"/>
    <property type="match status" value="2"/>
</dbReference>
<evidence type="ECO:0000256" key="3">
    <source>
        <dbReference type="ARBA" id="ARBA00023125"/>
    </source>
</evidence>
<organism evidence="8 9">
    <name type="scientific">Vigna unguiculata</name>
    <name type="common">Cowpea</name>
    <dbReference type="NCBI Taxonomy" id="3917"/>
    <lineage>
        <taxon>Eukaryota</taxon>
        <taxon>Viridiplantae</taxon>
        <taxon>Streptophyta</taxon>
        <taxon>Embryophyta</taxon>
        <taxon>Tracheophyta</taxon>
        <taxon>Spermatophyta</taxon>
        <taxon>Magnoliopsida</taxon>
        <taxon>eudicotyledons</taxon>
        <taxon>Gunneridae</taxon>
        <taxon>Pentapetalae</taxon>
        <taxon>rosids</taxon>
        <taxon>fabids</taxon>
        <taxon>Fabales</taxon>
        <taxon>Fabaceae</taxon>
        <taxon>Papilionoideae</taxon>
        <taxon>50 kb inversion clade</taxon>
        <taxon>NPAAA clade</taxon>
        <taxon>indigoferoid/millettioid clade</taxon>
        <taxon>Phaseoleae</taxon>
        <taxon>Vigna</taxon>
    </lineage>
</organism>
<evidence type="ECO:0000313" key="8">
    <source>
        <dbReference type="EMBL" id="QCE08698.1"/>
    </source>
</evidence>
<keyword evidence="9" id="KW-1185">Reference proteome</keyword>
<dbReference type="AlphaFoldDB" id="A0A4D6N5X0"/>
<dbReference type="InterPro" id="IPR003340">
    <property type="entry name" value="B3_DNA-bd"/>
</dbReference>
<proteinExistence type="predicted"/>
<dbReference type="CDD" id="cd10017">
    <property type="entry name" value="B3_DNA"/>
    <property type="match status" value="2"/>
</dbReference>
<dbReference type="PANTHER" id="PTHR31920:SF117">
    <property type="entry name" value="TRANSCRIPTIONAL FACTOR FAMILY PROTEIN, PUTATIVE-RELATED"/>
    <property type="match status" value="1"/>
</dbReference>
<sequence length="264" mass="31180">MATHPPMVLPIRFFKAILKSNLQRIKIPDKFTNIYGGMLWNPVFLRPPDGTEWKVHWTEQNGEIWFEKGWKEFAENNSLDHGHFVFFTFDGTSKIDVLILHQSFHDPSPHTSEQRESPDHSDDEEEEPDSDQNQIVKCINLFYFHRNLSLNWPRNARARELAKKFISCNPFFTVLIRHYNLTEHRLNLPNLKGYIDKGKKYVTVEVGGKSWSLKLVRYSDRMRMGLGWRTFARENGLEGGDVCIFELIFRNDHVFKVHIFKRQS</sequence>
<evidence type="ECO:0000256" key="6">
    <source>
        <dbReference type="SAM" id="MobiDB-lite"/>
    </source>
</evidence>
<keyword evidence="3" id="KW-0238">DNA-binding</keyword>
<dbReference type="PANTHER" id="PTHR31920">
    <property type="entry name" value="B3 DOMAIN-CONTAINING"/>
    <property type="match status" value="1"/>
</dbReference>
<dbReference type="Proteomes" id="UP000501690">
    <property type="component" value="Linkage Group LG9"/>
</dbReference>
<keyword evidence="2" id="KW-0805">Transcription regulation</keyword>
<evidence type="ECO:0000313" key="9">
    <source>
        <dbReference type="Proteomes" id="UP000501690"/>
    </source>
</evidence>
<dbReference type="SMART" id="SM01019">
    <property type="entry name" value="B3"/>
    <property type="match status" value="2"/>
</dbReference>
<dbReference type="SUPFAM" id="SSF101936">
    <property type="entry name" value="DNA-binding pseudobarrel domain"/>
    <property type="match status" value="2"/>
</dbReference>
<dbReference type="InterPro" id="IPR050655">
    <property type="entry name" value="Plant_B3_domain"/>
</dbReference>
<reference evidence="8 9" key="1">
    <citation type="submission" date="2019-04" db="EMBL/GenBank/DDBJ databases">
        <title>An improved genome assembly and genetic linkage map for asparagus bean, Vigna unguiculata ssp. sesquipedialis.</title>
        <authorList>
            <person name="Xia Q."/>
            <person name="Zhang R."/>
            <person name="Dong Y."/>
        </authorList>
    </citation>
    <scope>NUCLEOTIDE SEQUENCE [LARGE SCALE GENOMIC DNA]</scope>
    <source>
        <tissue evidence="8">Leaf</tissue>
    </source>
</reference>
<dbReference type="GO" id="GO:0003677">
    <property type="term" value="F:DNA binding"/>
    <property type="evidence" value="ECO:0007669"/>
    <property type="project" value="UniProtKB-KW"/>
</dbReference>
<evidence type="ECO:0000259" key="7">
    <source>
        <dbReference type="PROSITE" id="PS50863"/>
    </source>
</evidence>
<dbReference type="InterPro" id="IPR015300">
    <property type="entry name" value="DNA-bd_pseudobarrel_sf"/>
</dbReference>
<keyword evidence="5" id="KW-0539">Nucleus</keyword>
<protein>
    <recommendedName>
        <fullName evidence="7">TF-B3 domain-containing protein</fullName>
    </recommendedName>
</protein>